<dbReference type="AlphaFoldDB" id="A0A0G4FHW9"/>
<dbReference type="Gene3D" id="1.10.30.10">
    <property type="entry name" value="High mobility group box domain"/>
    <property type="match status" value="1"/>
</dbReference>
<protein>
    <recommendedName>
        <fullName evidence="5">HMG box domain-containing protein</fullName>
    </recommendedName>
</protein>
<dbReference type="SMART" id="SM00398">
    <property type="entry name" value="HMG"/>
    <property type="match status" value="1"/>
</dbReference>
<keyword evidence="2 3" id="KW-0539">Nucleus</keyword>
<dbReference type="FunCoup" id="A0A0G4FHW9">
    <property type="interactions" value="152"/>
</dbReference>
<organism evidence="6 7">
    <name type="scientific">Vitrella brassicaformis (strain CCMP3155)</name>
    <dbReference type="NCBI Taxonomy" id="1169540"/>
    <lineage>
        <taxon>Eukaryota</taxon>
        <taxon>Sar</taxon>
        <taxon>Alveolata</taxon>
        <taxon>Colpodellida</taxon>
        <taxon>Vitrellaceae</taxon>
        <taxon>Vitrella</taxon>
    </lineage>
</organism>
<evidence type="ECO:0000259" key="5">
    <source>
        <dbReference type="PROSITE" id="PS50118"/>
    </source>
</evidence>
<feature type="DNA-binding region" description="HMG box" evidence="3">
    <location>
        <begin position="35"/>
        <end position="104"/>
    </location>
</feature>
<evidence type="ECO:0000256" key="3">
    <source>
        <dbReference type="PROSITE-ProRule" id="PRU00267"/>
    </source>
</evidence>
<dbReference type="STRING" id="1169540.A0A0G4FHW9"/>
<feature type="region of interest" description="Disordered" evidence="4">
    <location>
        <begin position="76"/>
        <end position="112"/>
    </location>
</feature>
<feature type="domain" description="HMG box" evidence="5">
    <location>
        <begin position="35"/>
        <end position="104"/>
    </location>
</feature>
<evidence type="ECO:0000256" key="1">
    <source>
        <dbReference type="ARBA" id="ARBA00023125"/>
    </source>
</evidence>
<accession>A0A0G4FHW9</accession>
<dbReference type="EMBL" id="CDMY01000436">
    <property type="protein sequence ID" value="CEM12683.1"/>
    <property type="molecule type" value="Genomic_DNA"/>
</dbReference>
<dbReference type="GO" id="GO:0003677">
    <property type="term" value="F:DNA binding"/>
    <property type="evidence" value="ECO:0007669"/>
    <property type="project" value="UniProtKB-UniRule"/>
</dbReference>
<dbReference type="VEuPathDB" id="CryptoDB:Vbra_15407"/>
<dbReference type="PROSITE" id="PS50118">
    <property type="entry name" value="HMG_BOX_2"/>
    <property type="match status" value="1"/>
</dbReference>
<dbReference type="InParanoid" id="A0A0G4FHW9"/>
<dbReference type="CDD" id="cd00084">
    <property type="entry name" value="HMG-box_SF"/>
    <property type="match status" value="1"/>
</dbReference>
<dbReference type="InterPro" id="IPR036910">
    <property type="entry name" value="HMG_box_dom_sf"/>
</dbReference>
<feature type="region of interest" description="Disordered" evidence="4">
    <location>
        <begin position="1"/>
        <end position="37"/>
    </location>
</feature>
<reference evidence="6 7" key="1">
    <citation type="submission" date="2014-11" db="EMBL/GenBank/DDBJ databases">
        <authorList>
            <person name="Zhu J."/>
            <person name="Qi W."/>
            <person name="Song R."/>
        </authorList>
    </citation>
    <scope>NUCLEOTIDE SEQUENCE [LARGE SCALE GENOMIC DNA]</scope>
</reference>
<dbReference type="InterPro" id="IPR009071">
    <property type="entry name" value="HMG_box_dom"/>
</dbReference>
<evidence type="ECO:0000313" key="6">
    <source>
        <dbReference type="EMBL" id="CEM12683.1"/>
    </source>
</evidence>
<dbReference type="PANTHER" id="PTHR46040">
    <property type="entry name" value="HIGH MOBILITY GROUP PROTEIN 2"/>
    <property type="match status" value="1"/>
</dbReference>
<dbReference type="SUPFAM" id="SSF47095">
    <property type="entry name" value="HMG-box"/>
    <property type="match status" value="1"/>
</dbReference>
<dbReference type="InterPro" id="IPR051965">
    <property type="entry name" value="ChromReg_NeuronalGeneExpr"/>
</dbReference>
<dbReference type="GO" id="GO:0005634">
    <property type="term" value="C:nucleus"/>
    <property type="evidence" value="ECO:0007669"/>
    <property type="project" value="UniProtKB-UniRule"/>
</dbReference>
<gene>
    <name evidence="6" type="ORF">Vbra_15407</name>
</gene>
<keyword evidence="1 3" id="KW-0238">DNA-binding</keyword>
<dbReference type="OrthoDB" id="1919336at2759"/>
<keyword evidence="7" id="KW-1185">Reference proteome</keyword>
<dbReference type="Proteomes" id="UP000041254">
    <property type="component" value="Unassembled WGS sequence"/>
</dbReference>
<sequence length="112" mass="13170">MVKGEKAKGAGKGEEKVKKEEGKKNGKDKKEDKGPKRAVSAWNFYYAERCPQVKEEQPDLENKERMAFIGDEWKNKLSEEEKQPYVDMAAEDKERYEKEKAEWDKENPKEKK</sequence>
<proteinExistence type="predicted"/>
<dbReference type="GO" id="GO:0010468">
    <property type="term" value="P:regulation of gene expression"/>
    <property type="evidence" value="ECO:0007669"/>
    <property type="project" value="TreeGrafter"/>
</dbReference>
<dbReference type="Pfam" id="PF00505">
    <property type="entry name" value="HMG_box"/>
    <property type="match status" value="1"/>
</dbReference>
<evidence type="ECO:0000313" key="7">
    <source>
        <dbReference type="Proteomes" id="UP000041254"/>
    </source>
</evidence>
<name>A0A0G4FHW9_VITBC</name>
<evidence type="ECO:0000256" key="4">
    <source>
        <dbReference type="SAM" id="MobiDB-lite"/>
    </source>
</evidence>
<dbReference type="PhylomeDB" id="A0A0G4FHW9"/>
<dbReference type="PANTHER" id="PTHR46040:SF3">
    <property type="entry name" value="HIGH MOBILITY GROUP PROTEIN 2"/>
    <property type="match status" value="1"/>
</dbReference>
<feature type="compositionally biased region" description="Basic and acidic residues" evidence="4">
    <location>
        <begin position="1"/>
        <end position="35"/>
    </location>
</feature>
<evidence type="ECO:0000256" key="2">
    <source>
        <dbReference type="ARBA" id="ARBA00023242"/>
    </source>
</evidence>